<keyword evidence="1" id="KW-0805">Transcription regulation</keyword>
<protein>
    <submittedName>
        <fullName evidence="7">CRP/FNR family transcriptional regulator, anaerobic regulatory protein</fullName>
    </submittedName>
</protein>
<gene>
    <name evidence="7" type="ORF">SAMN05216225_102426</name>
</gene>
<dbReference type="Pfam" id="PF13545">
    <property type="entry name" value="HTH_Crp_2"/>
    <property type="match status" value="1"/>
</dbReference>
<dbReference type="SMART" id="SM00100">
    <property type="entry name" value="cNMP"/>
    <property type="match status" value="1"/>
</dbReference>
<dbReference type="AlphaFoldDB" id="A0A1M5IIS6"/>
<reference evidence="7 8" key="1">
    <citation type="submission" date="2016-11" db="EMBL/GenBank/DDBJ databases">
        <authorList>
            <person name="Jaros S."/>
            <person name="Januszkiewicz K."/>
            <person name="Wedrychowicz H."/>
        </authorList>
    </citation>
    <scope>NUCLEOTIDE SEQUENCE [LARGE SCALE GENOMIC DNA]</scope>
    <source>
        <strain evidence="7 8">IBRC-M 10683</strain>
    </source>
</reference>
<dbReference type="GO" id="GO:0003700">
    <property type="term" value="F:DNA-binding transcription factor activity"/>
    <property type="evidence" value="ECO:0007669"/>
    <property type="project" value="TreeGrafter"/>
</dbReference>
<dbReference type="InterPro" id="IPR014710">
    <property type="entry name" value="RmlC-like_jellyroll"/>
</dbReference>
<organism evidence="7 8">
    <name type="scientific">Ornithinibacillus halophilus</name>
    <dbReference type="NCBI Taxonomy" id="930117"/>
    <lineage>
        <taxon>Bacteria</taxon>
        <taxon>Bacillati</taxon>
        <taxon>Bacillota</taxon>
        <taxon>Bacilli</taxon>
        <taxon>Bacillales</taxon>
        <taxon>Bacillaceae</taxon>
        <taxon>Ornithinibacillus</taxon>
    </lineage>
</organism>
<dbReference type="CDD" id="cd00038">
    <property type="entry name" value="CAP_ED"/>
    <property type="match status" value="1"/>
</dbReference>
<dbReference type="STRING" id="930117.SAMN05216225_102426"/>
<keyword evidence="4" id="KW-0804">Transcription</keyword>
<dbReference type="Pfam" id="PF00027">
    <property type="entry name" value="cNMP_binding"/>
    <property type="match status" value="1"/>
</dbReference>
<keyword evidence="3" id="KW-0010">Activator</keyword>
<dbReference type="InterPro" id="IPR012318">
    <property type="entry name" value="HTH_CRP"/>
</dbReference>
<evidence type="ECO:0000256" key="2">
    <source>
        <dbReference type="ARBA" id="ARBA00023125"/>
    </source>
</evidence>
<sequence>MQSQAEILLKGKHRDEPISPQLRELLESIGTIRKIEKDGYIFHEGEEAHDIYIIQSGIVQMSKLAANGKELILRICKKNDLIGELTLFSDNPAFLLSAKILEPGEVIVINKDKLERALLENSMLTFEFMKWTSNHMRKFQSKIRDLLLNGKKGALYSTLIRLVNSYGIEHKDGWLINISFTNQELANFCAATRESVNRMLAELRKKDKIAVMKNGEILVKDLDYLKDEIGCEGCPIEICNIN</sequence>
<dbReference type="Gene3D" id="2.60.120.10">
    <property type="entry name" value="Jelly Rolls"/>
    <property type="match status" value="1"/>
</dbReference>
<accession>A0A1M5IIS6</accession>
<keyword evidence="2" id="KW-0238">DNA-binding</keyword>
<dbReference type="InterPro" id="IPR000595">
    <property type="entry name" value="cNMP-bd_dom"/>
</dbReference>
<evidence type="ECO:0000256" key="3">
    <source>
        <dbReference type="ARBA" id="ARBA00023159"/>
    </source>
</evidence>
<dbReference type="Gene3D" id="1.10.10.10">
    <property type="entry name" value="Winged helix-like DNA-binding domain superfamily/Winged helix DNA-binding domain"/>
    <property type="match status" value="1"/>
</dbReference>
<dbReference type="Proteomes" id="UP000183988">
    <property type="component" value="Unassembled WGS sequence"/>
</dbReference>
<evidence type="ECO:0000313" key="7">
    <source>
        <dbReference type="EMBL" id="SHG27949.1"/>
    </source>
</evidence>
<dbReference type="SMART" id="SM00419">
    <property type="entry name" value="HTH_CRP"/>
    <property type="match status" value="1"/>
</dbReference>
<dbReference type="SUPFAM" id="SSF51206">
    <property type="entry name" value="cAMP-binding domain-like"/>
    <property type="match status" value="1"/>
</dbReference>
<proteinExistence type="predicted"/>
<dbReference type="GO" id="GO:0003677">
    <property type="term" value="F:DNA binding"/>
    <property type="evidence" value="ECO:0007669"/>
    <property type="project" value="UniProtKB-KW"/>
</dbReference>
<feature type="domain" description="HTH crp-type" evidence="6">
    <location>
        <begin position="149"/>
        <end position="223"/>
    </location>
</feature>
<dbReference type="InterPro" id="IPR036390">
    <property type="entry name" value="WH_DNA-bd_sf"/>
</dbReference>
<name>A0A1M5IIS6_9BACI</name>
<dbReference type="InterPro" id="IPR036388">
    <property type="entry name" value="WH-like_DNA-bd_sf"/>
</dbReference>
<dbReference type="PANTHER" id="PTHR24567:SF74">
    <property type="entry name" value="HTH-TYPE TRANSCRIPTIONAL REGULATOR ARCR"/>
    <property type="match status" value="1"/>
</dbReference>
<dbReference type="InterPro" id="IPR050397">
    <property type="entry name" value="Env_Response_Regulators"/>
</dbReference>
<dbReference type="OrthoDB" id="9810708at2"/>
<keyword evidence="8" id="KW-1185">Reference proteome</keyword>
<dbReference type="PANTHER" id="PTHR24567">
    <property type="entry name" value="CRP FAMILY TRANSCRIPTIONAL REGULATORY PROTEIN"/>
    <property type="match status" value="1"/>
</dbReference>
<dbReference type="RefSeq" id="WP_072890733.1">
    <property type="nucleotide sequence ID" value="NZ_FQVW01000024.1"/>
</dbReference>
<dbReference type="PROSITE" id="PS51063">
    <property type="entry name" value="HTH_CRP_2"/>
    <property type="match status" value="1"/>
</dbReference>
<evidence type="ECO:0000256" key="4">
    <source>
        <dbReference type="ARBA" id="ARBA00023163"/>
    </source>
</evidence>
<dbReference type="EMBL" id="FQVW01000024">
    <property type="protein sequence ID" value="SHG27949.1"/>
    <property type="molecule type" value="Genomic_DNA"/>
</dbReference>
<dbReference type="GO" id="GO:0005829">
    <property type="term" value="C:cytosol"/>
    <property type="evidence" value="ECO:0007669"/>
    <property type="project" value="TreeGrafter"/>
</dbReference>
<dbReference type="SUPFAM" id="SSF46785">
    <property type="entry name" value="Winged helix' DNA-binding domain"/>
    <property type="match status" value="1"/>
</dbReference>
<dbReference type="CDD" id="cd00092">
    <property type="entry name" value="HTH_CRP"/>
    <property type="match status" value="1"/>
</dbReference>
<feature type="domain" description="Cyclic nucleotide-binding" evidence="5">
    <location>
        <begin position="21"/>
        <end position="122"/>
    </location>
</feature>
<evidence type="ECO:0000259" key="5">
    <source>
        <dbReference type="PROSITE" id="PS50042"/>
    </source>
</evidence>
<dbReference type="InterPro" id="IPR018490">
    <property type="entry name" value="cNMP-bd_dom_sf"/>
</dbReference>
<evidence type="ECO:0000259" key="6">
    <source>
        <dbReference type="PROSITE" id="PS51063"/>
    </source>
</evidence>
<evidence type="ECO:0000256" key="1">
    <source>
        <dbReference type="ARBA" id="ARBA00023015"/>
    </source>
</evidence>
<evidence type="ECO:0000313" key="8">
    <source>
        <dbReference type="Proteomes" id="UP000183988"/>
    </source>
</evidence>
<dbReference type="PROSITE" id="PS50042">
    <property type="entry name" value="CNMP_BINDING_3"/>
    <property type="match status" value="1"/>
</dbReference>